<dbReference type="InterPro" id="IPR016024">
    <property type="entry name" value="ARM-type_fold"/>
</dbReference>
<dbReference type="AlphaFoldDB" id="A0A261XYV7"/>
<evidence type="ECO:0000256" key="2">
    <source>
        <dbReference type="ARBA" id="ARBA00023242"/>
    </source>
</evidence>
<dbReference type="GO" id="GO:0005634">
    <property type="term" value="C:nucleus"/>
    <property type="evidence" value="ECO:0007669"/>
    <property type="project" value="UniProtKB-SubCell"/>
</dbReference>
<keyword evidence="2" id="KW-0539">Nucleus</keyword>
<accession>A0A261XYV7</accession>
<feature type="compositionally biased region" description="Low complexity" evidence="4">
    <location>
        <begin position="318"/>
        <end position="328"/>
    </location>
</feature>
<gene>
    <name evidence="5" type="ORF">BZG36_03418</name>
</gene>
<sequence>MSVPEDSEEPAVTCTPLLLRILSAVQNDEVDPKHSTTTDLDEDTPFERSLCALWDICSVERYAQEAMKDGYYRVLLKAILVTKRDRVMELAFGTLANLACHQSCWRTLLEDADLMKLVATTLRDSDSALVLLESSRVLTNLLNYATSLDNEVMEYPNLSDILVHYQLFQQCAFIAVNTLNPQLLLQECSLLNLMLIYLYANSLINSQTVTKEDIITLMAWGCSKLEAEAAGIGIANNYDVAKALLTFLLSAARSEILDQSEEASLSRSLNDPISRILGSNDSQLDDEIRGLASALQAKLESTLANGEGVKDTQQHFMSGSGSSSIPIPGHRRRSSSLSAWPANNVSPSYNTLPPPSSLTSLSPTAGTTLERRVSGSLGKAYQAAHLPGSLGQVQSQDALTAFHASNTEPGSNSTAGVQPQKGIAPTDLCVDSSNPISISQHHLSRAEAVRSEAQAPPQKRAASPMGDAILTGQFLD</sequence>
<comment type="similarity">
    <text evidence="3">Belongs to the SAAL1 family.</text>
</comment>
<dbReference type="OrthoDB" id="2156856at2759"/>
<protein>
    <submittedName>
        <fullName evidence="5">Uncharacterized protein</fullName>
    </submittedName>
</protein>
<feature type="region of interest" description="Disordered" evidence="4">
    <location>
        <begin position="404"/>
        <end position="424"/>
    </location>
</feature>
<organism evidence="5 6">
    <name type="scientific">Bifiguratus adelaidae</name>
    <dbReference type="NCBI Taxonomy" id="1938954"/>
    <lineage>
        <taxon>Eukaryota</taxon>
        <taxon>Fungi</taxon>
        <taxon>Fungi incertae sedis</taxon>
        <taxon>Mucoromycota</taxon>
        <taxon>Mucoromycotina</taxon>
        <taxon>Endogonomycetes</taxon>
        <taxon>Endogonales</taxon>
        <taxon>Endogonales incertae sedis</taxon>
        <taxon>Bifiguratus</taxon>
    </lineage>
</organism>
<evidence type="ECO:0000313" key="6">
    <source>
        <dbReference type="Proteomes" id="UP000242875"/>
    </source>
</evidence>
<dbReference type="InterPro" id="IPR011989">
    <property type="entry name" value="ARM-like"/>
</dbReference>
<proteinExistence type="inferred from homology"/>
<feature type="region of interest" description="Disordered" evidence="4">
    <location>
        <begin position="447"/>
        <end position="467"/>
    </location>
</feature>
<evidence type="ECO:0000313" key="5">
    <source>
        <dbReference type="EMBL" id="OZJ03522.1"/>
    </source>
</evidence>
<dbReference type="PANTHER" id="PTHR23424">
    <property type="entry name" value="SERUM AMYLOID A"/>
    <property type="match status" value="1"/>
</dbReference>
<dbReference type="Proteomes" id="UP000242875">
    <property type="component" value="Unassembled WGS sequence"/>
</dbReference>
<dbReference type="PANTHER" id="PTHR23424:SF23">
    <property type="entry name" value="PROTEIN SAAL1"/>
    <property type="match status" value="1"/>
</dbReference>
<comment type="caution">
    <text evidence="5">The sequence shown here is derived from an EMBL/GenBank/DDBJ whole genome shotgun (WGS) entry which is preliminary data.</text>
</comment>
<evidence type="ECO:0000256" key="3">
    <source>
        <dbReference type="ARBA" id="ARBA00038401"/>
    </source>
</evidence>
<evidence type="ECO:0000256" key="1">
    <source>
        <dbReference type="ARBA" id="ARBA00004123"/>
    </source>
</evidence>
<reference evidence="5 6" key="1">
    <citation type="journal article" date="2017" name="Mycologia">
        <title>Bifiguratus adelaidae, gen. et sp. nov., a new member of Mucoromycotina in endophytic and soil-dwelling habitats.</title>
        <authorList>
            <person name="Torres-Cruz T.J."/>
            <person name="Billingsley Tobias T.L."/>
            <person name="Almatruk M."/>
            <person name="Hesse C."/>
            <person name="Kuske C.R."/>
            <person name="Desiro A."/>
            <person name="Benucci G.M."/>
            <person name="Bonito G."/>
            <person name="Stajich J.E."/>
            <person name="Dunlap C."/>
            <person name="Arnold A.E."/>
            <person name="Porras-Alfaro A."/>
        </authorList>
    </citation>
    <scope>NUCLEOTIDE SEQUENCE [LARGE SCALE GENOMIC DNA]</scope>
    <source>
        <strain evidence="5 6">AZ0501</strain>
    </source>
</reference>
<dbReference type="Gene3D" id="1.25.10.10">
    <property type="entry name" value="Leucine-rich Repeat Variant"/>
    <property type="match status" value="1"/>
</dbReference>
<feature type="region of interest" description="Disordered" evidence="4">
    <location>
        <begin position="312"/>
        <end position="339"/>
    </location>
</feature>
<feature type="compositionally biased region" description="Polar residues" evidence="4">
    <location>
        <begin position="404"/>
        <end position="417"/>
    </location>
</feature>
<name>A0A261XYV7_9FUNG</name>
<keyword evidence="6" id="KW-1185">Reference proteome</keyword>
<evidence type="ECO:0000256" key="4">
    <source>
        <dbReference type="SAM" id="MobiDB-lite"/>
    </source>
</evidence>
<comment type="subcellular location">
    <subcellularLocation>
        <location evidence="1">Nucleus</location>
    </subcellularLocation>
</comment>
<dbReference type="InterPro" id="IPR052464">
    <property type="entry name" value="Synovial_Prolif_Regulator"/>
</dbReference>
<dbReference type="EMBL" id="MVBO01000081">
    <property type="protein sequence ID" value="OZJ03522.1"/>
    <property type="molecule type" value="Genomic_DNA"/>
</dbReference>
<dbReference type="SUPFAM" id="SSF48371">
    <property type="entry name" value="ARM repeat"/>
    <property type="match status" value="1"/>
</dbReference>